<evidence type="ECO:0000313" key="5">
    <source>
        <dbReference type="EMBL" id="KAF7381328.1"/>
    </source>
</evidence>
<dbReference type="EMBL" id="JACSEA010000020">
    <property type="protein sequence ID" value="KAF7381328.1"/>
    <property type="molecule type" value="Genomic_DNA"/>
</dbReference>
<evidence type="ECO:0000256" key="4">
    <source>
        <dbReference type="ARBA" id="ARBA00034924"/>
    </source>
</evidence>
<dbReference type="AlphaFoldDB" id="A0A834J3L2"/>
<comment type="similarity">
    <text evidence="1">Belongs to the PhyH family.</text>
</comment>
<dbReference type="Gene3D" id="2.60.120.620">
    <property type="entry name" value="q2cbj1_9rhob like domain"/>
    <property type="match status" value="1"/>
</dbReference>
<dbReference type="GO" id="GO:0001561">
    <property type="term" value="P:fatty acid alpha-oxidation"/>
    <property type="evidence" value="ECO:0007669"/>
    <property type="project" value="InterPro"/>
</dbReference>
<organism evidence="5 6">
    <name type="scientific">Vespula vulgaris</name>
    <name type="common">Yellow jacket</name>
    <name type="synonym">Wasp</name>
    <dbReference type="NCBI Taxonomy" id="7454"/>
    <lineage>
        <taxon>Eukaryota</taxon>
        <taxon>Metazoa</taxon>
        <taxon>Ecdysozoa</taxon>
        <taxon>Arthropoda</taxon>
        <taxon>Hexapoda</taxon>
        <taxon>Insecta</taxon>
        <taxon>Pterygota</taxon>
        <taxon>Neoptera</taxon>
        <taxon>Endopterygota</taxon>
        <taxon>Hymenoptera</taxon>
        <taxon>Apocrita</taxon>
        <taxon>Aculeata</taxon>
        <taxon>Vespoidea</taxon>
        <taxon>Vespidae</taxon>
        <taxon>Vespinae</taxon>
        <taxon>Vespula</taxon>
    </lineage>
</organism>
<evidence type="ECO:0000256" key="1">
    <source>
        <dbReference type="ARBA" id="ARBA00005830"/>
    </source>
</evidence>
<dbReference type="GO" id="GO:0048244">
    <property type="term" value="F:phytanoyl-CoA dioxygenase activity"/>
    <property type="evidence" value="ECO:0007669"/>
    <property type="project" value="UniProtKB-EC"/>
</dbReference>
<keyword evidence="6" id="KW-1185">Reference proteome</keyword>
<dbReference type="InterPro" id="IPR047128">
    <property type="entry name" value="PhyH"/>
</dbReference>
<gene>
    <name evidence="5" type="ORF">HZH66_013722</name>
</gene>
<dbReference type="Pfam" id="PF05721">
    <property type="entry name" value="PhyH"/>
    <property type="match status" value="1"/>
</dbReference>
<accession>A0A834J3L2</accession>
<dbReference type="InterPro" id="IPR008775">
    <property type="entry name" value="Phytyl_CoA_dOase-like"/>
</dbReference>
<dbReference type="EC" id="1.14.11.18" evidence="2"/>
<comment type="caution">
    <text evidence="5">The sequence shown here is derived from an EMBL/GenBank/DDBJ whole genome shotgun (WGS) entry which is preliminary data.</text>
</comment>
<proteinExistence type="inferred from homology"/>
<dbReference type="Proteomes" id="UP000614350">
    <property type="component" value="Unassembled WGS sequence"/>
</dbReference>
<dbReference type="SUPFAM" id="SSF51197">
    <property type="entry name" value="Clavaminate synthase-like"/>
    <property type="match status" value="1"/>
</dbReference>
<sequence>MAGLSTLFRFTRNNDRLTFNQRLFYEKNGFLIISDLIPRYILDKCSERYDDIIAKKIDPGNITIMRDITDKKSVNKIQDINHDQVFQEYLQHDKLLDIVECFTGPNIMAMHSMLIAKPPDLGSGSSSHPPHQDLYYFPFRPADKVVAAWTAIEPSYRSNGCLYVIPGSHALDKLYEHDYPPGSKPNTVNKFYHGILNLPSMDKSYIEMKPGDTVFFHPLLVHGSDVNRSNGSRKAISCHYASSDCYYVEARDLIEKRIRNEVLTTLKKRYPDWNLTYKDIWKIKSTLVRGARSSL</sequence>
<name>A0A834J3L2_VESVU</name>
<evidence type="ECO:0000256" key="2">
    <source>
        <dbReference type="ARBA" id="ARBA00034809"/>
    </source>
</evidence>
<protein>
    <recommendedName>
        <fullName evidence="2">phytanoyl-CoA dioxygenase</fullName>
        <ecNumber evidence="2">1.14.11.18</ecNumber>
    </recommendedName>
    <alternativeName>
        <fullName evidence="3">Phytanic acid oxidase</fullName>
    </alternativeName>
    <alternativeName>
        <fullName evidence="4">Phytanoyl-CoA alpha-hydroxylase</fullName>
    </alternativeName>
</protein>
<evidence type="ECO:0000256" key="3">
    <source>
        <dbReference type="ARBA" id="ARBA00034921"/>
    </source>
</evidence>
<dbReference type="PANTHER" id="PTHR21308:SF1">
    <property type="entry name" value="PHYTANOYL-COA DIOXYGENASE, PEROXISOMAL"/>
    <property type="match status" value="1"/>
</dbReference>
<evidence type="ECO:0000313" key="6">
    <source>
        <dbReference type="Proteomes" id="UP000614350"/>
    </source>
</evidence>
<dbReference type="PANTHER" id="PTHR21308">
    <property type="entry name" value="PHYTANOYL-COA ALPHA-HYDROXYLASE"/>
    <property type="match status" value="1"/>
</dbReference>
<reference evidence="5" key="1">
    <citation type="journal article" date="2020" name="G3 (Bethesda)">
        <title>High-Quality Assemblies for Three Invasive Social Wasps from the &lt;i&gt;Vespula&lt;/i&gt; Genus.</title>
        <authorList>
            <person name="Harrop T.W.R."/>
            <person name="Guhlin J."/>
            <person name="McLaughlin G.M."/>
            <person name="Permina E."/>
            <person name="Stockwell P."/>
            <person name="Gilligan J."/>
            <person name="Le Lec M.F."/>
            <person name="Gruber M.A.M."/>
            <person name="Quinn O."/>
            <person name="Lovegrove M."/>
            <person name="Duncan E.J."/>
            <person name="Remnant E.J."/>
            <person name="Van Eeckhoven J."/>
            <person name="Graham B."/>
            <person name="Knapp R.A."/>
            <person name="Langford K.W."/>
            <person name="Kronenberg Z."/>
            <person name="Press M.O."/>
            <person name="Eacker S.M."/>
            <person name="Wilson-Rankin E.E."/>
            <person name="Purcell J."/>
            <person name="Lester P.J."/>
            <person name="Dearden P.K."/>
        </authorList>
    </citation>
    <scope>NUCLEOTIDE SEQUENCE</scope>
    <source>
        <strain evidence="5">Marl-1</strain>
    </source>
</reference>